<dbReference type="GeneID" id="113164154"/>
<proteinExistence type="inferred from homology"/>
<dbReference type="GO" id="GO:0036094">
    <property type="term" value="F:small molecule binding"/>
    <property type="evidence" value="ECO:0007669"/>
    <property type="project" value="InterPro"/>
</dbReference>
<dbReference type="PRINTS" id="PR01254">
    <property type="entry name" value="PGNDSYNTHASE"/>
</dbReference>
<organism evidence="4 5">
    <name type="scientific">Anabas testudineus</name>
    <name type="common">Climbing perch</name>
    <name type="synonym">Anthias testudineus</name>
    <dbReference type="NCBI Taxonomy" id="64144"/>
    <lineage>
        <taxon>Eukaryota</taxon>
        <taxon>Metazoa</taxon>
        <taxon>Chordata</taxon>
        <taxon>Craniata</taxon>
        <taxon>Vertebrata</taxon>
        <taxon>Euteleostomi</taxon>
        <taxon>Actinopterygii</taxon>
        <taxon>Neopterygii</taxon>
        <taxon>Teleostei</taxon>
        <taxon>Neoteleostei</taxon>
        <taxon>Acanthomorphata</taxon>
        <taxon>Anabantaria</taxon>
        <taxon>Anabantiformes</taxon>
        <taxon>Anabantoidei</taxon>
        <taxon>Anabantidae</taxon>
        <taxon>Anabas</taxon>
    </lineage>
</organism>
<dbReference type="InParanoid" id="A0A3Q1ISS4"/>
<dbReference type="Proteomes" id="UP000265040">
    <property type="component" value="Chromosome 2"/>
</dbReference>
<comment type="similarity">
    <text evidence="1">Belongs to the calycin superfamily. Lipocalin family.</text>
</comment>
<dbReference type="Gene3D" id="2.40.128.20">
    <property type="match status" value="1"/>
</dbReference>
<dbReference type="PANTHER" id="PTHR11430:SF139">
    <property type="entry name" value="LIPOCALIN-15 PRECURSOR-RELATED"/>
    <property type="match status" value="1"/>
</dbReference>
<dbReference type="InterPro" id="IPR002345">
    <property type="entry name" value="Lipocalin"/>
</dbReference>
<dbReference type="AlphaFoldDB" id="A0A3Q1ISS4"/>
<accession>A0A3Q1ISS4</accession>
<evidence type="ECO:0000256" key="1">
    <source>
        <dbReference type="ARBA" id="ARBA00006889"/>
    </source>
</evidence>
<evidence type="ECO:0000259" key="3">
    <source>
        <dbReference type="Pfam" id="PF00061"/>
    </source>
</evidence>
<reference evidence="4" key="1">
    <citation type="submission" date="2021-04" db="EMBL/GenBank/DDBJ databases">
        <authorList>
            <consortium name="Wellcome Sanger Institute Data Sharing"/>
        </authorList>
    </citation>
    <scope>NUCLEOTIDE SEQUENCE [LARGE SCALE GENOMIC DNA]</scope>
</reference>
<keyword evidence="5" id="KW-1185">Reference proteome</keyword>
<dbReference type="PRINTS" id="PR00179">
    <property type="entry name" value="LIPOCALIN"/>
</dbReference>
<evidence type="ECO:0000256" key="2">
    <source>
        <dbReference type="SAM" id="SignalP"/>
    </source>
</evidence>
<dbReference type="RefSeq" id="XP_026219097.1">
    <property type="nucleotide sequence ID" value="XM_026363312.1"/>
</dbReference>
<reference evidence="4" key="2">
    <citation type="submission" date="2025-08" db="UniProtKB">
        <authorList>
            <consortium name="Ensembl"/>
        </authorList>
    </citation>
    <scope>IDENTIFICATION</scope>
</reference>
<dbReference type="STRING" id="64144.ENSATEP00000022314"/>
<feature type="domain" description="Lipocalin/cytosolic fatty-acid binding" evidence="3">
    <location>
        <begin position="35"/>
        <end position="176"/>
    </location>
</feature>
<feature type="signal peptide" evidence="2">
    <location>
        <begin position="1"/>
        <end position="20"/>
    </location>
</feature>
<dbReference type="FunCoup" id="A0A3Q1ISS4">
    <property type="interactions" value="1123"/>
</dbReference>
<protein>
    <recommendedName>
        <fullName evidence="3">Lipocalin/cytosolic fatty-acid binding domain-containing protein</fullName>
    </recommendedName>
</protein>
<evidence type="ECO:0000313" key="4">
    <source>
        <dbReference type="Ensembl" id="ENSATEP00000022314.3"/>
    </source>
</evidence>
<dbReference type="InterPro" id="IPR000566">
    <property type="entry name" value="Lipocln_cytosolic_FA-bd_dom"/>
</dbReference>
<sequence length="181" mass="20419">MRNTLLLIMGTLMCILAVNASVTPVKHFNVNKMEGKWYMVAISTNAQWFANFKATMKTGTTVFTPNAEGDMDLTCSNLRADGTCWRMNDRAKRTDTPGRFTFHSQLWGNDNDMQIVDVVYNDYALVHTIKIKNGVTDIVNKLFSRKPETSVDLQQKFTEFSLQTGILSDNIVILPKNGECP</sequence>
<dbReference type="SUPFAM" id="SSF50814">
    <property type="entry name" value="Lipocalins"/>
    <property type="match status" value="1"/>
</dbReference>
<dbReference type="Ensembl" id="ENSATET00000022682.3">
    <property type="protein sequence ID" value="ENSATEP00000022314.3"/>
    <property type="gene ID" value="ENSATEG00000028715.2"/>
</dbReference>
<reference evidence="4" key="3">
    <citation type="submission" date="2025-09" db="UniProtKB">
        <authorList>
            <consortium name="Ensembl"/>
        </authorList>
    </citation>
    <scope>IDENTIFICATION</scope>
</reference>
<keyword evidence="2" id="KW-0732">Signal</keyword>
<dbReference type="InterPro" id="IPR012674">
    <property type="entry name" value="Calycin"/>
</dbReference>
<evidence type="ECO:0000313" key="5">
    <source>
        <dbReference type="Proteomes" id="UP000265040"/>
    </source>
</evidence>
<dbReference type="PANTHER" id="PTHR11430">
    <property type="entry name" value="LIPOCALIN"/>
    <property type="match status" value="1"/>
</dbReference>
<name>A0A3Q1ISS4_ANATE</name>
<dbReference type="GeneTree" id="ENSGT01120000271921"/>
<dbReference type="Pfam" id="PF00061">
    <property type="entry name" value="Lipocalin"/>
    <property type="match status" value="1"/>
</dbReference>
<feature type="chain" id="PRO_5043366254" description="Lipocalin/cytosolic fatty-acid binding domain-containing protein" evidence="2">
    <location>
        <begin position="21"/>
        <end position="181"/>
    </location>
</feature>